<keyword evidence="1" id="KW-1133">Transmembrane helix</keyword>
<feature type="transmembrane region" description="Helical" evidence="1">
    <location>
        <begin position="153"/>
        <end position="172"/>
    </location>
</feature>
<evidence type="ECO:0000313" key="3">
    <source>
        <dbReference type="Proteomes" id="UP000325286"/>
    </source>
</evidence>
<evidence type="ECO:0000313" key="2">
    <source>
        <dbReference type="EMBL" id="QEG39991.1"/>
    </source>
</evidence>
<dbReference type="Proteomes" id="UP000325286">
    <property type="component" value="Chromosome"/>
</dbReference>
<keyword evidence="1" id="KW-0812">Transmembrane</keyword>
<organism evidence="2 3">
    <name type="scientific">Roseimaritima ulvae</name>
    <dbReference type="NCBI Taxonomy" id="980254"/>
    <lineage>
        <taxon>Bacteria</taxon>
        <taxon>Pseudomonadati</taxon>
        <taxon>Planctomycetota</taxon>
        <taxon>Planctomycetia</taxon>
        <taxon>Pirellulales</taxon>
        <taxon>Pirellulaceae</taxon>
        <taxon>Roseimaritima</taxon>
    </lineage>
</organism>
<dbReference type="EMBL" id="CP042914">
    <property type="protein sequence ID" value="QEG39991.1"/>
    <property type="molecule type" value="Genomic_DNA"/>
</dbReference>
<name>A0A5B9R1B7_9BACT</name>
<gene>
    <name evidence="2" type="ORF">UC8_19940</name>
</gene>
<dbReference type="KEGG" id="rul:UC8_19940"/>
<feature type="transmembrane region" description="Helical" evidence="1">
    <location>
        <begin position="178"/>
        <end position="198"/>
    </location>
</feature>
<evidence type="ECO:0000256" key="1">
    <source>
        <dbReference type="SAM" id="Phobius"/>
    </source>
</evidence>
<keyword evidence="3" id="KW-1185">Reference proteome</keyword>
<sequence length="294" mass="31841">MTVGAWACYLYVPRFRTELSSSEAADVWQFDDLMESGPGANRHVRIEGIRYDTSLLAEAKVCGEEPCAFVPLHSADLFNENIQLLAQLPRYQGRVDADENALNAESEVSGVLRRLNELGVSDQFFLMSRMPNVQPFETWVIVKDARPMPHTQVWQMMLGLLAIAAVGNVLVASQPASAVGWLYIFNPVGLAFATLVGYPFRNPGRFFRGIGLIAVSLGIGCLALAYAAAFPDGLAHLPGPIVIMGAIPVAVLGVSLAMGGMIRFLFPPLGTTTKEVHPLAKRRPTISADILCGN</sequence>
<reference evidence="2 3" key="1">
    <citation type="submission" date="2019-08" db="EMBL/GenBank/DDBJ databases">
        <title>Deep-cultivation of Planctomycetes and their phenomic and genomic characterization uncovers novel biology.</title>
        <authorList>
            <person name="Wiegand S."/>
            <person name="Jogler M."/>
            <person name="Boedeker C."/>
            <person name="Pinto D."/>
            <person name="Vollmers J."/>
            <person name="Rivas-Marin E."/>
            <person name="Kohn T."/>
            <person name="Peeters S.H."/>
            <person name="Heuer A."/>
            <person name="Rast P."/>
            <person name="Oberbeckmann S."/>
            <person name="Bunk B."/>
            <person name="Jeske O."/>
            <person name="Meyerdierks A."/>
            <person name="Storesund J.E."/>
            <person name="Kallscheuer N."/>
            <person name="Luecker S."/>
            <person name="Lage O.M."/>
            <person name="Pohl T."/>
            <person name="Merkel B.J."/>
            <person name="Hornburger P."/>
            <person name="Mueller R.-W."/>
            <person name="Bruemmer F."/>
            <person name="Labrenz M."/>
            <person name="Spormann A.M."/>
            <person name="Op den Camp H."/>
            <person name="Overmann J."/>
            <person name="Amann R."/>
            <person name="Jetten M.S.M."/>
            <person name="Mascher T."/>
            <person name="Medema M.H."/>
            <person name="Devos D.P."/>
            <person name="Kaster A.-K."/>
            <person name="Ovreas L."/>
            <person name="Rohde M."/>
            <person name="Galperin M.Y."/>
            <person name="Jogler C."/>
        </authorList>
    </citation>
    <scope>NUCLEOTIDE SEQUENCE [LARGE SCALE GENOMIC DNA]</scope>
    <source>
        <strain evidence="2 3">UC8</strain>
    </source>
</reference>
<keyword evidence="1" id="KW-0472">Membrane</keyword>
<feature type="transmembrane region" description="Helical" evidence="1">
    <location>
        <begin position="241"/>
        <end position="266"/>
    </location>
</feature>
<protein>
    <submittedName>
        <fullName evidence="2">Uncharacterized protein</fullName>
    </submittedName>
</protein>
<accession>A0A5B9R1B7</accession>
<proteinExistence type="predicted"/>
<dbReference type="AlphaFoldDB" id="A0A5B9R1B7"/>
<feature type="transmembrane region" description="Helical" evidence="1">
    <location>
        <begin position="210"/>
        <end position="229"/>
    </location>
</feature>